<keyword evidence="6" id="KW-1185">Reference proteome</keyword>
<dbReference type="InterPro" id="IPR018062">
    <property type="entry name" value="HTH_AraC-typ_CS"/>
</dbReference>
<dbReference type="EMBL" id="WHNP01000191">
    <property type="protein sequence ID" value="MPW24078.1"/>
    <property type="molecule type" value="Genomic_DNA"/>
</dbReference>
<dbReference type="InterPro" id="IPR009057">
    <property type="entry name" value="Homeodomain-like_sf"/>
</dbReference>
<reference evidence="5 6" key="1">
    <citation type="submission" date="2019-10" db="EMBL/GenBank/DDBJ databases">
        <title>Paraburkholderia sp. isolated from nodules of Mimosa pudica from Brazilian Atlantic Forest soils.</title>
        <authorList>
            <person name="Paulitsch F."/>
            <person name="Hungria M."/>
            <person name="Dall'Agnol R."/>
        </authorList>
    </citation>
    <scope>NUCLEOTIDE SEQUENCE [LARGE SCALE GENOMIC DNA]</scope>
    <source>
        <strain evidence="5 6">CNPSo 3157</strain>
    </source>
</reference>
<comment type="caution">
    <text evidence="5">The sequence shown here is derived from an EMBL/GenBank/DDBJ whole genome shotgun (WGS) entry which is preliminary data.</text>
</comment>
<dbReference type="InterPro" id="IPR032783">
    <property type="entry name" value="AraC_lig"/>
</dbReference>
<dbReference type="PROSITE" id="PS00041">
    <property type="entry name" value="HTH_ARAC_FAMILY_1"/>
    <property type="match status" value="1"/>
</dbReference>
<feature type="domain" description="HTH araC/xylS-type" evidence="4">
    <location>
        <begin position="131"/>
        <end position="232"/>
    </location>
</feature>
<sequence>MHDGSGASPSPAHVREAANFVISENSSSGEQLDMLCGRFIVDAPHDRLIGQYLPRTLVVRSRESGADADAASAIDELTGLVHLMRLESLESKLGGFAMLNALSSALFTLAMRVASESSRAPTGLLALAGHPRLFPAMSAMLQAPAKQWTLPMLAQLCNMSRATFMRHFETVLGRSATDLLADIRMSIAANALRNPSVGTEAVAELVGYQSIAAFRRAFTQRTGNTPGEWRRNARQVA</sequence>
<evidence type="ECO:0000313" key="6">
    <source>
        <dbReference type="Proteomes" id="UP000484381"/>
    </source>
</evidence>
<protein>
    <submittedName>
        <fullName evidence="5">Helix-turn-helix domain-containing protein</fullName>
    </submittedName>
</protein>
<evidence type="ECO:0000259" key="4">
    <source>
        <dbReference type="PROSITE" id="PS01124"/>
    </source>
</evidence>
<name>A0A7X1NL92_9BURK</name>
<proteinExistence type="predicted"/>
<evidence type="ECO:0000256" key="1">
    <source>
        <dbReference type="ARBA" id="ARBA00023015"/>
    </source>
</evidence>
<dbReference type="GO" id="GO:0003700">
    <property type="term" value="F:DNA-binding transcription factor activity"/>
    <property type="evidence" value="ECO:0007669"/>
    <property type="project" value="InterPro"/>
</dbReference>
<evidence type="ECO:0000256" key="2">
    <source>
        <dbReference type="ARBA" id="ARBA00023125"/>
    </source>
</evidence>
<dbReference type="Gene3D" id="1.10.10.60">
    <property type="entry name" value="Homeodomain-like"/>
    <property type="match status" value="1"/>
</dbReference>
<dbReference type="PANTHER" id="PTHR46796:SF7">
    <property type="entry name" value="ARAC FAMILY TRANSCRIPTIONAL REGULATOR"/>
    <property type="match status" value="1"/>
</dbReference>
<dbReference type="InterPro" id="IPR018060">
    <property type="entry name" value="HTH_AraC"/>
</dbReference>
<dbReference type="Pfam" id="PF12852">
    <property type="entry name" value="Cupin_6"/>
    <property type="match status" value="1"/>
</dbReference>
<keyword evidence="2" id="KW-0238">DNA-binding</keyword>
<keyword evidence="1" id="KW-0805">Transcription regulation</keyword>
<accession>A0A7X1NL92</accession>
<dbReference type="Pfam" id="PF12833">
    <property type="entry name" value="HTH_18"/>
    <property type="match status" value="1"/>
</dbReference>
<dbReference type="Proteomes" id="UP000484381">
    <property type="component" value="Unassembled WGS sequence"/>
</dbReference>
<keyword evidence="3" id="KW-0804">Transcription</keyword>
<organism evidence="5 6">
    <name type="scientific">Paraburkholderia franconis</name>
    <dbReference type="NCBI Taxonomy" id="2654983"/>
    <lineage>
        <taxon>Bacteria</taxon>
        <taxon>Pseudomonadati</taxon>
        <taxon>Pseudomonadota</taxon>
        <taxon>Betaproteobacteria</taxon>
        <taxon>Burkholderiales</taxon>
        <taxon>Burkholderiaceae</taxon>
        <taxon>Paraburkholderia</taxon>
    </lineage>
</organism>
<evidence type="ECO:0000313" key="5">
    <source>
        <dbReference type="EMBL" id="MPW24078.1"/>
    </source>
</evidence>
<gene>
    <name evidence="5" type="ORF">GCT13_47415</name>
</gene>
<dbReference type="AlphaFoldDB" id="A0A7X1NL92"/>
<dbReference type="GO" id="GO:0043565">
    <property type="term" value="F:sequence-specific DNA binding"/>
    <property type="evidence" value="ECO:0007669"/>
    <property type="project" value="InterPro"/>
</dbReference>
<dbReference type="SMART" id="SM00342">
    <property type="entry name" value="HTH_ARAC"/>
    <property type="match status" value="1"/>
</dbReference>
<evidence type="ECO:0000256" key="3">
    <source>
        <dbReference type="ARBA" id="ARBA00023163"/>
    </source>
</evidence>
<dbReference type="InterPro" id="IPR050204">
    <property type="entry name" value="AraC_XylS_family_regulators"/>
</dbReference>
<dbReference type="PROSITE" id="PS01124">
    <property type="entry name" value="HTH_ARAC_FAMILY_2"/>
    <property type="match status" value="1"/>
</dbReference>
<dbReference type="PANTHER" id="PTHR46796">
    <property type="entry name" value="HTH-TYPE TRANSCRIPTIONAL ACTIVATOR RHAS-RELATED"/>
    <property type="match status" value="1"/>
</dbReference>
<dbReference type="SUPFAM" id="SSF46689">
    <property type="entry name" value="Homeodomain-like"/>
    <property type="match status" value="2"/>
</dbReference>